<evidence type="ECO:0000313" key="2">
    <source>
        <dbReference type="EMBL" id="JAT28510.1"/>
    </source>
</evidence>
<accession>A0A1B6LY38</accession>
<feature type="non-terminal residue" evidence="2">
    <location>
        <position position="1"/>
    </location>
</feature>
<dbReference type="Pfam" id="PF00078">
    <property type="entry name" value="RVT_1"/>
    <property type="match status" value="1"/>
</dbReference>
<protein>
    <recommendedName>
        <fullName evidence="1">Reverse transcriptase domain-containing protein</fullName>
    </recommendedName>
</protein>
<dbReference type="PROSITE" id="PS50878">
    <property type="entry name" value="RT_POL"/>
    <property type="match status" value="1"/>
</dbReference>
<proteinExistence type="predicted"/>
<evidence type="ECO:0000259" key="1">
    <source>
        <dbReference type="PROSITE" id="PS50878"/>
    </source>
</evidence>
<sequence>VRWFSSYLSGRTQRTKVNGQLSTALPRFVGVPQCSCLGPILFLIYTADLKDHLSHCSLHSYADDSQLLISFKPSETAKAVRYVNTDLECVRKWSDDHGLLLNSNKCSVLLVDRLSSTGQSVNSCVERCVFVDGKPLMSSNILKILGVTIDSQLDFSNHVKTICKTVTVRLKALHRLSTILPEASKLEIVRSTIFPVIHYALPAFACCLTQENLMILTRLQNRSLRFVYNLKKFDHISEYRLNAKVLSIMGLSDLQTVNLVHKTLETGRPAYLRKKLVFRHEINVRSTRQDSLLHLPKTRLETGKKGFSYFGPKKYNALPPTLKSYSFRKFKESVGCV</sequence>
<dbReference type="AlphaFoldDB" id="A0A1B6LY38"/>
<dbReference type="PANTHER" id="PTHR33332">
    <property type="entry name" value="REVERSE TRANSCRIPTASE DOMAIN-CONTAINING PROTEIN"/>
    <property type="match status" value="1"/>
</dbReference>
<dbReference type="InterPro" id="IPR000477">
    <property type="entry name" value="RT_dom"/>
</dbReference>
<name>A0A1B6LY38_9HEMI</name>
<dbReference type="EMBL" id="GEBQ01011467">
    <property type="protein sequence ID" value="JAT28510.1"/>
    <property type="molecule type" value="Transcribed_RNA"/>
</dbReference>
<reference evidence="2" key="1">
    <citation type="submission" date="2015-11" db="EMBL/GenBank/DDBJ databases">
        <title>De novo transcriptome assembly of four potential Pierce s Disease insect vectors from Arizona vineyards.</title>
        <authorList>
            <person name="Tassone E.E."/>
        </authorList>
    </citation>
    <scope>NUCLEOTIDE SEQUENCE</scope>
</reference>
<gene>
    <name evidence="2" type="ORF">g.10761</name>
</gene>
<organism evidence="2">
    <name type="scientific">Graphocephala atropunctata</name>
    <dbReference type="NCBI Taxonomy" id="36148"/>
    <lineage>
        <taxon>Eukaryota</taxon>
        <taxon>Metazoa</taxon>
        <taxon>Ecdysozoa</taxon>
        <taxon>Arthropoda</taxon>
        <taxon>Hexapoda</taxon>
        <taxon>Insecta</taxon>
        <taxon>Pterygota</taxon>
        <taxon>Neoptera</taxon>
        <taxon>Paraneoptera</taxon>
        <taxon>Hemiptera</taxon>
        <taxon>Auchenorrhyncha</taxon>
        <taxon>Membracoidea</taxon>
        <taxon>Cicadellidae</taxon>
        <taxon>Cicadellinae</taxon>
        <taxon>Cicadellini</taxon>
        <taxon>Graphocephala</taxon>
    </lineage>
</organism>
<feature type="domain" description="Reverse transcriptase" evidence="1">
    <location>
        <begin position="1"/>
        <end position="149"/>
    </location>
</feature>